<name>A0A2M7UZD0_9BACT</name>
<dbReference type="Proteomes" id="UP000231538">
    <property type="component" value="Unassembled WGS sequence"/>
</dbReference>
<organism evidence="1 2">
    <name type="scientific">Candidatus Nealsonbacteria bacterium CG_4_10_14_0_2_um_filter_37_10</name>
    <dbReference type="NCBI Taxonomy" id="1974679"/>
    <lineage>
        <taxon>Bacteria</taxon>
        <taxon>Candidatus Nealsoniibacteriota</taxon>
    </lineage>
</organism>
<evidence type="ECO:0000313" key="1">
    <source>
        <dbReference type="EMBL" id="PIZ89337.1"/>
    </source>
</evidence>
<accession>A0A2M7UZD0</accession>
<dbReference type="EMBL" id="PFPC01000060">
    <property type="protein sequence ID" value="PIZ89337.1"/>
    <property type="molecule type" value="Genomic_DNA"/>
</dbReference>
<reference evidence="2" key="1">
    <citation type="submission" date="2017-09" db="EMBL/GenBank/DDBJ databases">
        <title>Depth-based differentiation of microbial function through sediment-hosted aquifers and enrichment of novel symbionts in the deep terrestrial subsurface.</title>
        <authorList>
            <person name="Probst A.J."/>
            <person name="Ladd B."/>
            <person name="Jarett J.K."/>
            <person name="Geller-Mcgrath D.E."/>
            <person name="Sieber C.M.K."/>
            <person name="Emerson J.B."/>
            <person name="Anantharaman K."/>
            <person name="Thomas B.C."/>
            <person name="Malmstrom R."/>
            <person name="Stieglmeier M."/>
            <person name="Klingl A."/>
            <person name="Woyke T."/>
            <person name="Ryan C.M."/>
            <person name="Banfield J.F."/>
        </authorList>
    </citation>
    <scope>NUCLEOTIDE SEQUENCE [LARGE SCALE GENOMIC DNA]</scope>
</reference>
<dbReference type="AlphaFoldDB" id="A0A2M7UZD0"/>
<gene>
    <name evidence="1" type="ORF">COX89_02155</name>
</gene>
<protein>
    <submittedName>
        <fullName evidence="1">Uncharacterized protein</fullName>
    </submittedName>
</protein>
<proteinExistence type="predicted"/>
<evidence type="ECO:0000313" key="2">
    <source>
        <dbReference type="Proteomes" id="UP000231538"/>
    </source>
</evidence>
<sequence length="61" mass="6834">MSDVICYFFYINSCGMAGEGCGRFEECDLKILLEKCPIMEGKRGDHCDIIGWKALVPQGKN</sequence>
<comment type="caution">
    <text evidence="1">The sequence shown here is derived from an EMBL/GenBank/DDBJ whole genome shotgun (WGS) entry which is preliminary data.</text>
</comment>